<accession>A0ACC3DJC0</accession>
<dbReference type="Proteomes" id="UP001186974">
    <property type="component" value="Unassembled WGS sequence"/>
</dbReference>
<gene>
    <name evidence="1" type="ORF">LTS18_012235</name>
</gene>
<organism evidence="1 2">
    <name type="scientific">Coniosporium uncinatum</name>
    <dbReference type="NCBI Taxonomy" id="93489"/>
    <lineage>
        <taxon>Eukaryota</taxon>
        <taxon>Fungi</taxon>
        <taxon>Dikarya</taxon>
        <taxon>Ascomycota</taxon>
        <taxon>Pezizomycotina</taxon>
        <taxon>Dothideomycetes</taxon>
        <taxon>Dothideomycetes incertae sedis</taxon>
        <taxon>Coniosporium</taxon>
    </lineage>
</organism>
<reference evidence="1" key="1">
    <citation type="submission" date="2024-09" db="EMBL/GenBank/DDBJ databases">
        <title>Black Yeasts Isolated from many extreme environments.</title>
        <authorList>
            <person name="Coleine C."/>
            <person name="Stajich J.E."/>
            <person name="Selbmann L."/>
        </authorList>
    </citation>
    <scope>NUCLEOTIDE SEQUENCE</scope>
    <source>
        <strain evidence="1">CCFEE 5737</strain>
    </source>
</reference>
<dbReference type="EMBL" id="JAWDJW010003630">
    <property type="protein sequence ID" value="KAK3076723.1"/>
    <property type="molecule type" value="Genomic_DNA"/>
</dbReference>
<sequence>MADYFHGVDGLGGIHSSHPHLTPEETWKDLFEGSIKSSDAEEIEAAKEIAHPNSSFTPSKLPAHEEMLRLLRDNEADSISIVAIGPLTNLARAAAVDPETFLRAKEVIVMGGAIATPGNVPPPPLHPNPHGIKAYPFGLTKWPDSPLRAKLNERNQINPVAEFNTYADSIASARVFALTSPYPRSTMPPVPPAPPGKQSSEAPPPFLRPYPEKLSRKLKLTLFPLGLAPYLLADPRCE</sequence>
<protein>
    <submittedName>
        <fullName evidence="1">Uncharacterized protein</fullName>
    </submittedName>
</protein>
<proteinExistence type="predicted"/>
<name>A0ACC3DJC0_9PEZI</name>
<evidence type="ECO:0000313" key="1">
    <source>
        <dbReference type="EMBL" id="KAK3076723.1"/>
    </source>
</evidence>
<comment type="caution">
    <text evidence="1">The sequence shown here is derived from an EMBL/GenBank/DDBJ whole genome shotgun (WGS) entry which is preliminary data.</text>
</comment>
<keyword evidence="2" id="KW-1185">Reference proteome</keyword>
<evidence type="ECO:0000313" key="2">
    <source>
        <dbReference type="Proteomes" id="UP001186974"/>
    </source>
</evidence>